<dbReference type="STRING" id="260086.SAMN05216207_10279"/>
<dbReference type="OrthoDB" id="4455781at2"/>
<dbReference type="InterPro" id="IPR000757">
    <property type="entry name" value="Beta-glucanase-like"/>
</dbReference>
<feature type="region of interest" description="Disordered" evidence="1">
    <location>
        <begin position="1"/>
        <end position="114"/>
    </location>
</feature>
<evidence type="ECO:0000259" key="2">
    <source>
        <dbReference type="PROSITE" id="PS51762"/>
    </source>
</evidence>
<dbReference type="GO" id="GO:0004553">
    <property type="term" value="F:hydrolase activity, hydrolyzing O-glycosyl compounds"/>
    <property type="evidence" value="ECO:0007669"/>
    <property type="project" value="InterPro"/>
</dbReference>
<dbReference type="AlphaFoldDB" id="A0A1I5DQ95"/>
<reference evidence="3 4" key="1">
    <citation type="submission" date="2016-10" db="EMBL/GenBank/DDBJ databases">
        <authorList>
            <person name="de Groot N.N."/>
        </authorList>
    </citation>
    <scope>NUCLEOTIDE SEQUENCE [LARGE SCALE GENOMIC DNA]</scope>
    <source>
        <strain evidence="3 4">CGMCC 4.1877</strain>
    </source>
</reference>
<feature type="domain" description="GH16" evidence="2">
    <location>
        <begin position="83"/>
        <end position="310"/>
    </location>
</feature>
<feature type="compositionally biased region" description="Low complexity" evidence="1">
    <location>
        <begin position="1"/>
        <end position="52"/>
    </location>
</feature>
<dbReference type="RefSeq" id="WP_143105490.1">
    <property type="nucleotide sequence ID" value="NZ_FOUY01000027.1"/>
</dbReference>
<dbReference type="InterPro" id="IPR050546">
    <property type="entry name" value="Glycosyl_Hydrlase_16"/>
</dbReference>
<dbReference type="Gene3D" id="2.60.120.200">
    <property type="match status" value="1"/>
</dbReference>
<dbReference type="EMBL" id="FOUY01000027">
    <property type="protein sequence ID" value="SFO00951.1"/>
    <property type="molecule type" value="Genomic_DNA"/>
</dbReference>
<sequence>MDGPAASDPVDGPAGPDPVDGPAGSGPAADPAASDPADAPGEDPAASPGADPTAPPADEQPDPSARPADQSRPKPGAPTAAERYGWGTPLPASDEFDYDGPPDPQKWKHAGECWPGHDGNGGRCASRSTVDGEKLVQTGLADGDSAWIGSTFNQQYGRWEARVRSEGTGPDNGRQYHPLLIIWPQSDQWPEDGEYDFLENGAPGEQCAEAFIHYPHGRGAIQQEFVRESDCGAPLSEWHNVAIEWTPDHITGFIDGVEWFSFSGGAQGNRRNIQDMPSGHLTIQLDNFFGGDMQPATYEVDWVRIYDLEN</sequence>
<keyword evidence="4" id="KW-1185">Reference proteome</keyword>
<evidence type="ECO:0000313" key="3">
    <source>
        <dbReference type="EMBL" id="SFO00951.1"/>
    </source>
</evidence>
<evidence type="ECO:0000313" key="4">
    <source>
        <dbReference type="Proteomes" id="UP000199614"/>
    </source>
</evidence>
<dbReference type="GO" id="GO:0005975">
    <property type="term" value="P:carbohydrate metabolic process"/>
    <property type="evidence" value="ECO:0007669"/>
    <property type="project" value="InterPro"/>
</dbReference>
<accession>A0A1I5DQ95</accession>
<dbReference type="Pfam" id="PF00722">
    <property type="entry name" value="Glyco_hydro_16"/>
    <property type="match status" value="1"/>
</dbReference>
<dbReference type="PROSITE" id="PS51762">
    <property type="entry name" value="GH16_2"/>
    <property type="match status" value="1"/>
</dbReference>
<name>A0A1I5DQ95_PSUAM</name>
<gene>
    <name evidence="3" type="ORF">SAMN05216207_10279</name>
</gene>
<dbReference type="SUPFAM" id="SSF49899">
    <property type="entry name" value="Concanavalin A-like lectins/glucanases"/>
    <property type="match status" value="1"/>
</dbReference>
<organism evidence="3 4">
    <name type="scientific">Pseudonocardia ammonioxydans</name>
    <dbReference type="NCBI Taxonomy" id="260086"/>
    <lineage>
        <taxon>Bacteria</taxon>
        <taxon>Bacillati</taxon>
        <taxon>Actinomycetota</taxon>
        <taxon>Actinomycetes</taxon>
        <taxon>Pseudonocardiales</taxon>
        <taxon>Pseudonocardiaceae</taxon>
        <taxon>Pseudonocardia</taxon>
    </lineage>
</organism>
<evidence type="ECO:0000256" key="1">
    <source>
        <dbReference type="SAM" id="MobiDB-lite"/>
    </source>
</evidence>
<proteinExistence type="predicted"/>
<dbReference type="PANTHER" id="PTHR10963">
    <property type="entry name" value="GLYCOSYL HYDROLASE-RELATED"/>
    <property type="match status" value="1"/>
</dbReference>
<dbReference type="Proteomes" id="UP000199614">
    <property type="component" value="Unassembled WGS sequence"/>
</dbReference>
<dbReference type="PANTHER" id="PTHR10963:SF60">
    <property type="entry name" value="GRAM-NEGATIVE BACTERIA-BINDING PROTEIN 1-RELATED"/>
    <property type="match status" value="1"/>
</dbReference>
<dbReference type="CDD" id="cd00413">
    <property type="entry name" value="Glyco_hydrolase_16"/>
    <property type="match status" value="1"/>
</dbReference>
<protein>
    <submittedName>
        <fullName evidence="3">Glycosyl hydrolases family 16</fullName>
    </submittedName>
</protein>
<keyword evidence="3" id="KW-0378">Hydrolase</keyword>
<dbReference type="InterPro" id="IPR013320">
    <property type="entry name" value="ConA-like_dom_sf"/>
</dbReference>